<dbReference type="RefSeq" id="WP_432759278.1">
    <property type="nucleotide sequence ID" value="NZ_NEVT01000003.1"/>
</dbReference>
<gene>
    <name evidence="2" type="ORF">CAL24_05145</name>
</gene>
<evidence type="ECO:0000313" key="2">
    <source>
        <dbReference type="EMBL" id="OZI79323.1"/>
    </source>
</evidence>
<evidence type="ECO:0000256" key="1">
    <source>
        <dbReference type="SAM" id="SignalP"/>
    </source>
</evidence>
<dbReference type="EMBL" id="NEVT01000003">
    <property type="protein sequence ID" value="OZI79323.1"/>
    <property type="molecule type" value="Genomic_DNA"/>
</dbReference>
<comment type="caution">
    <text evidence="2">The sequence shown here is derived from an EMBL/GenBank/DDBJ whole genome shotgun (WGS) entry which is preliminary data.</text>
</comment>
<sequence>MKKTTVLGMFAVAAALLAPAAMADPWKDESGHGDRYYGGHYHGGDHKEEYWDGHCKVERKWKGNGDYKEERKCKAPRYRQPVIVPGYPVYPVEPGIVIEGTAVIR</sequence>
<dbReference type="Proteomes" id="UP000215633">
    <property type="component" value="Unassembled WGS sequence"/>
</dbReference>
<name>A0A261W167_9BORD</name>
<dbReference type="AlphaFoldDB" id="A0A261W167"/>
<evidence type="ECO:0000313" key="3">
    <source>
        <dbReference type="Proteomes" id="UP000215633"/>
    </source>
</evidence>
<feature type="chain" id="PRO_5012560055" description="Membrane lipoprotein, cell wall extensin motif" evidence="1">
    <location>
        <begin position="24"/>
        <end position="105"/>
    </location>
</feature>
<keyword evidence="1" id="KW-0732">Signal</keyword>
<keyword evidence="3" id="KW-1185">Reference proteome</keyword>
<reference evidence="3" key="1">
    <citation type="submission" date="2017-05" db="EMBL/GenBank/DDBJ databases">
        <title>Complete and WGS of Bordetella genogroups.</title>
        <authorList>
            <person name="Spilker T."/>
            <person name="Lipuma J."/>
        </authorList>
    </citation>
    <scope>NUCLEOTIDE SEQUENCE [LARGE SCALE GENOMIC DNA]</scope>
    <source>
        <strain evidence="3">AU8256</strain>
    </source>
</reference>
<protein>
    <recommendedName>
        <fullName evidence="4">Membrane lipoprotein, cell wall extensin motif</fullName>
    </recommendedName>
</protein>
<feature type="signal peptide" evidence="1">
    <location>
        <begin position="1"/>
        <end position="23"/>
    </location>
</feature>
<accession>A0A261W167</accession>
<proteinExistence type="predicted"/>
<evidence type="ECO:0008006" key="4">
    <source>
        <dbReference type="Google" id="ProtNLM"/>
    </source>
</evidence>
<organism evidence="2 3">
    <name type="scientific">Bordetella genomosp. 2</name>
    <dbReference type="NCBI Taxonomy" id="1983456"/>
    <lineage>
        <taxon>Bacteria</taxon>
        <taxon>Pseudomonadati</taxon>
        <taxon>Pseudomonadota</taxon>
        <taxon>Betaproteobacteria</taxon>
        <taxon>Burkholderiales</taxon>
        <taxon>Alcaligenaceae</taxon>
        <taxon>Bordetella</taxon>
    </lineage>
</organism>